<protein>
    <submittedName>
        <fullName evidence="4">Uncharacterized protein</fullName>
    </submittedName>
</protein>
<reference evidence="4" key="1">
    <citation type="submission" date="2021-02" db="EMBL/GenBank/DDBJ databases">
        <authorList>
            <person name="Nowell W R."/>
        </authorList>
    </citation>
    <scope>NUCLEOTIDE SEQUENCE</scope>
</reference>
<dbReference type="PANTHER" id="PTHR33119">
    <property type="entry name" value="IFI3P"/>
    <property type="match status" value="1"/>
</dbReference>
<dbReference type="InterPro" id="IPR049207">
    <property type="entry name" value="DUF4246_N"/>
</dbReference>
<evidence type="ECO:0000256" key="1">
    <source>
        <dbReference type="SAM" id="MobiDB-lite"/>
    </source>
</evidence>
<evidence type="ECO:0000313" key="4">
    <source>
        <dbReference type="EMBL" id="CAF0925918.1"/>
    </source>
</evidence>
<dbReference type="InterPro" id="IPR049192">
    <property type="entry name" value="DUF4246_C"/>
</dbReference>
<gene>
    <name evidence="4" type="ORF">GPM918_LOCUS9916</name>
    <name evidence="5" type="ORF">SRO942_LOCUS9917</name>
</gene>
<feature type="domain" description="DUF4246" evidence="2">
    <location>
        <begin position="93"/>
        <end position="504"/>
    </location>
</feature>
<feature type="compositionally biased region" description="Acidic residues" evidence="1">
    <location>
        <begin position="308"/>
        <end position="321"/>
    </location>
</feature>
<dbReference type="OrthoDB" id="7774387at2759"/>
<evidence type="ECO:0000313" key="6">
    <source>
        <dbReference type="Proteomes" id="UP000663829"/>
    </source>
</evidence>
<dbReference type="PANTHER" id="PTHR33119:SF1">
    <property type="entry name" value="FE2OG DIOXYGENASE DOMAIN-CONTAINING PROTEIN"/>
    <property type="match status" value="1"/>
</dbReference>
<name>A0A814BEU9_9BILA</name>
<proteinExistence type="predicted"/>
<dbReference type="Proteomes" id="UP000663829">
    <property type="component" value="Unassembled WGS sequence"/>
</dbReference>
<dbReference type="Proteomes" id="UP000681722">
    <property type="component" value="Unassembled WGS sequence"/>
</dbReference>
<dbReference type="EMBL" id="CAJOBC010001894">
    <property type="protein sequence ID" value="CAF3704539.1"/>
    <property type="molecule type" value="Genomic_DNA"/>
</dbReference>
<dbReference type="InterPro" id="IPR025340">
    <property type="entry name" value="DUF4246"/>
</dbReference>
<sequence length="570" mass="66117">MSSRKRNNIASKTETVLNIDLTNKNTDLKPFPHPFYEGEYGAGCDPKTLVELTMMRLSGSIRTKSKWYEKNKDETIRNKWKQEALEQGLLTEKQINYVLAELEYYNSIRDGSMEMSSIDGVWQSDELIPIHIKKSLIICVNKLENIPESEKDWHPGTNKQILDLVHPSLFCFVNQITRIINDKNVIINVDNALEHIGDGKIININPTDLSSENKRSRLGSNYTLSNVYQWLPAEFNVSKDGKVTIESYINNLHPIDNKELYRVIKQIFEQFIPLFNKVLTDLIHYQNKSNRISVDPFRWYGDSNSVDREDDDDNDDDDDDERDTRPITIPDVGEFQISSSIPPVTEVIDLRGRKLQVIVKLANIELTPENPKYSGGVWHVEGMKNEQIVSTGIYYYFNSNITESNLEFRTVIQEPNYEQNDNRGVETVYGLNDEQPLNQPLGELITQENRCIAFPNIYQHRIAPFQLKDLTKSGQRKILVFFLVDPSVRILSTANVPPQQSHWLVNIIRSIPPFNELPLVVVDKIMNYVDFPMNMNQAKQHREKLMDERKYFISKNNELLFERPFSLCEH</sequence>
<evidence type="ECO:0000313" key="5">
    <source>
        <dbReference type="EMBL" id="CAF3704539.1"/>
    </source>
</evidence>
<organism evidence="4 6">
    <name type="scientific">Didymodactylos carnosus</name>
    <dbReference type="NCBI Taxonomy" id="1234261"/>
    <lineage>
        <taxon>Eukaryota</taxon>
        <taxon>Metazoa</taxon>
        <taxon>Spiralia</taxon>
        <taxon>Gnathifera</taxon>
        <taxon>Rotifera</taxon>
        <taxon>Eurotatoria</taxon>
        <taxon>Bdelloidea</taxon>
        <taxon>Philodinida</taxon>
        <taxon>Philodinidae</taxon>
        <taxon>Didymodactylos</taxon>
    </lineage>
</organism>
<accession>A0A814BEU9</accession>
<feature type="region of interest" description="Disordered" evidence="1">
    <location>
        <begin position="303"/>
        <end position="327"/>
    </location>
</feature>
<comment type="caution">
    <text evidence="4">The sequence shown here is derived from an EMBL/GenBank/DDBJ whole genome shotgun (WGS) entry which is preliminary data.</text>
</comment>
<evidence type="ECO:0000259" key="2">
    <source>
        <dbReference type="Pfam" id="PF14033"/>
    </source>
</evidence>
<evidence type="ECO:0000259" key="3">
    <source>
        <dbReference type="Pfam" id="PF21666"/>
    </source>
</evidence>
<dbReference type="AlphaFoldDB" id="A0A814BEU9"/>
<keyword evidence="6" id="KW-1185">Reference proteome</keyword>
<dbReference type="Pfam" id="PF21666">
    <property type="entry name" value="DUF4246_N"/>
    <property type="match status" value="1"/>
</dbReference>
<feature type="domain" description="DUF4246" evidence="3">
    <location>
        <begin position="24"/>
        <end position="83"/>
    </location>
</feature>
<dbReference type="EMBL" id="CAJNOQ010001894">
    <property type="protein sequence ID" value="CAF0925918.1"/>
    <property type="molecule type" value="Genomic_DNA"/>
</dbReference>
<dbReference type="Pfam" id="PF14033">
    <property type="entry name" value="DUF4246"/>
    <property type="match status" value="1"/>
</dbReference>